<dbReference type="PROSITE" id="PS51257">
    <property type="entry name" value="PROKAR_LIPOPROTEIN"/>
    <property type="match status" value="1"/>
</dbReference>
<dbReference type="RefSeq" id="WP_302036090.1">
    <property type="nucleotide sequence ID" value="NZ_JAUKPO010000001.1"/>
</dbReference>
<evidence type="ECO:0000313" key="2">
    <source>
        <dbReference type="Proteomes" id="UP001168528"/>
    </source>
</evidence>
<comment type="caution">
    <text evidence="1">The sequence shown here is derived from an EMBL/GenBank/DDBJ whole genome shotgun (WGS) entry which is preliminary data.</text>
</comment>
<dbReference type="Proteomes" id="UP001168528">
    <property type="component" value="Unassembled WGS sequence"/>
</dbReference>
<protein>
    <submittedName>
        <fullName evidence="1">SusD/RagB family nutrient-binding outer membrane lipoprotein</fullName>
    </submittedName>
</protein>
<organism evidence="1 2">
    <name type="scientific">Rhodocytophaga aerolata</name>
    <dbReference type="NCBI Taxonomy" id="455078"/>
    <lineage>
        <taxon>Bacteria</taxon>
        <taxon>Pseudomonadati</taxon>
        <taxon>Bacteroidota</taxon>
        <taxon>Cytophagia</taxon>
        <taxon>Cytophagales</taxon>
        <taxon>Rhodocytophagaceae</taxon>
        <taxon>Rhodocytophaga</taxon>
    </lineage>
</organism>
<dbReference type="Gene3D" id="1.25.40.390">
    <property type="match status" value="1"/>
</dbReference>
<keyword evidence="2" id="KW-1185">Reference proteome</keyword>
<name>A0ABT8R0V5_9BACT</name>
<dbReference type="InterPro" id="IPR041662">
    <property type="entry name" value="SusD-like_2"/>
</dbReference>
<dbReference type="Pfam" id="PF12771">
    <property type="entry name" value="SusD-like_2"/>
    <property type="match status" value="1"/>
</dbReference>
<proteinExistence type="predicted"/>
<dbReference type="EMBL" id="JAUKPO010000001">
    <property type="protein sequence ID" value="MDO1445301.1"/>
    <property type="molecule type" value="Genomic_DNA"/>
</dbReference>
<accession>A0ABT8R0V5</accession>
<dbReference type="InterPro" id="IPR011990">
    <property type="entry name" value="TPR-like_helical_dom_sf"/>
</dbReference>
<keyword evidence="1" id="KW-0449">Lipoprotein</keyword>
<reference evidence="1" key="1">
    <citation type="submission" date="2023-07" db="EMBL/GenBank/DDBJ databases">
        <title>The genome sequence of Rhodocytophaga aerolata KACC 12507.</title>
        <authorList>
            <person name="Zhang X."/>
        </authorList>
    </citation>
    <scope>NUCLEOTIDE SEQUENCE</scope>
    <source>
        <strain evidence="1">KACC 12507</strain>
    </source>
</reference>
<sequence length="499" mass="54914">MNRLPSYIKTSFVLVLLTFYSCNLEEANINPNNATDAAVGGLLPVAQANQTWAIGEYTAQTTSILLQQMTGILLNWRSITDYGYFPRFFDEAWNEKFYAGAMKDLHTIIQKANENGATHYRGVAKIQMAMLLGYAVDFWGDVPYSTAFDLERYPQPTFDSGEQVYEQVQLLLDEGIADLQTTSTTSPSTNDLIYRASSEAAWVTTSAPKWIKLARALKARYYNHLSKIDATQSATNALAQITAGTFTSNAEDAKIVFGTTNDQAGPWFGFLQGTFGQNNISVAQEFINLLENRVAPGVDDPRLPYYVTDDIVSNVAQKDADGNYVGTPYGAVAAVANRSRLGPYINTPSSPTNWITYTEVKFIEAEANLRLNNFDAAATAYNEAVKSSILRVTGAANPAYEALYASETAATMQVNGFEKLFTEKYIALFLEAEAWTDWRRSIPAGAPGNTSGIPRLTPAPGNETGGLFPRRFLYPQTELINNAGNVPSASITDRIFWDK</sequence>
<dbReference type="SUPFAM" id="SSF48452">
    <property type="entry name" value="TPR-like"/>
    <property type="match status" value="1"/>
</dbReference>
<gene>
    <name evidence="1" type="ORF">Q0590_03515</name>
</gene>
<evidence type="ECO:0000313" key="1">
    <source>
        <dbReference type="EMBL" id="MDO1445301.1"/>
    </source>
</evidence>